<proteinExistence type="predicted"/>
<reference evidence="1 2" key="1">
    <citation type="submission" date="2019-03" db="EMBL/GenBank/DDBJ databases">
        <title>Above-ground endophytic microbial communities from plants in different locations in the United States.</title>
        <authorList>
            <person name="Frank C."/>
        </authorList>
    </citation>
    <scope>NUCLEOTIDE SEQUENCE [LARGE SCALE GENOMIC DNA]</scope>
    <source>
        <strain evidence="1 2">LP_13_YM</strain>
    </source>
</reference>
<accession>A0A4R3YPW4</accession>
<organism evidence="1 2">
    <name type="scientific">Luteibacter rhizovicinus</name>
    <dbReference type="NCBI Taxonomy" id="242606"/>
    <lineage>
        <taxon>Bacteria</taxon>
        <taxon>Pseudomonadati</taxon>
        <taxon>Pseudomonadota</taxon>
        <taxon>Gammaproteobacteria</taxon>
        <taxon>Lysobacterales</taxon>
        <taxon>Rhodanobacteraceae</taxon>
        <taxon>Luteibacter</taxon>
    </lineage>
</organism>
<dbReference type="EMBL" id="SMCS01000003">
    <property type="protein sequence ID" value="TCV94945.1"/>
    <property type="molecule type" value="Genomic_DNA"/>
</dbReference>
<comment type="caution">
    <text evidence="1">The sequence shown here is derived from an EMBL/GenBank/DDBJ whole genome shotgun (WGS) entry which is preliminary data.</text>
</comment>
<keyword evidence="2" id="KW-1185">Reference proteome</keyword>
<gene>
    <name evidence="1" type="ORF">EC912_103438</name>
</gene>
<evidence type="ECO:0000313" key="1">
    <source>
        <dbReference type="EMBL" id="TCV94945.1"/>
    </source>
</evidence>
<sequence length="65" mass="7253">MPHKMLCNVLPPISPDAVLAQIAFWRGRHRYLTRLFDHIPLLGDARYGSHGGRHSANHAFNGGAH</sequence>
<dbReference type="AlphaFoldDB" id="A0A4R3YPW4"/>
<protein>
    <submittedName>
        <fullName evidence="1">Uncharacterized protein</fullName>
    </submittedName>
</protein>
<dbReference type="Proteomes" id="UP000295645">
    <property type="component" value="Unassembled WGS sequence"/>
</dbReference>
<name>A0A4R3YPW4_9GAMM</name>
<evidence type="ECO:0000313" key="2">
    <source>
        <dbReference type="Proteomes" id="UP000295645"/>
    </source>
</evidence>